<organism evidence="4 5">
    <name type="scientific">Rhodotorula paludigena</name>
    <dbReference type="NCBI Taxonomy" id="86838"/>
    <lineage>
        <taxon>Eukaryota</taxon>
        <taxon>Fungi</taxon>
        <taxon>Dikarya</taxon>
        <taxon>Basidiomycota</taxon>
        <taxon>Pucciniomycotina</taxon>
        <taxon>Microbotryomycetes</taxon>
        <taxon>Sporidiobolales</taxon>
        <taxon>Sporidiobolaceae</taxon>
        <taxon>Rhodotorula</taxon>
    </lineage>
</organism>
<feature type="compositionally biased region" description="Basic residues" evidence="2">
    <location>
        <begin position="573"/>
        <end position="583"/>
    </location>
</feature>
<sequence length="915" mass="101537">MQPALHARPRPPARQNPRSTSRSKYTALPTPTTPRRRRTGSLQLEEEKGDEGAMGGSAGALKTPERTLREVNGARTGASPSPSLLKTSSRKEVEQSNEVETRTDEPTTPPSYTSRAAEHSQAPFPTLDEPSPTNPLDARYNDPISPSSSGLPFSASTTMPASSATSADAQDAYEQPRQLTREELEWMLVEARRIIEEKEQGGGLDIQGNRRSRMSSYRDAPPSSVDGEAPPGRDSPASSHYRTSSIVTPSGSPLATRSRFASNASGLSTFSPATKTLFSPSHAANEVASLSQLNYALTLQLNDLQSDSELADREAGKKLRKLERELQVLREECEHLEARNATLETEAELAKSRENELYRSTRASLTPKRDAVELAEAEATPPFSWRDGESTPIRPVDPIDDEQPADSPLRNFALPTQLVEDADIVPAVSLPDDFPRFPSYLAADPTDAGLLSTPLFPRSVSRSVSTSSLAPLPPPMQLDPSLEQQADELVEQLMSRIEELQDLNEVIVEEREEMMERLEEAERDAVEWRERWEELEEQNMHDRLIGWDGPRAAIAWHSDNDADSDAPLPLPRLRTRRITRRSRLLTQNSDTPPTLSPPSVFSGRDRSNSPTPNSSPQFERPKRALSYELGAPWQESQHSAHQEHGLDGPRSAGPCLSKARRSAPAPVRKRPTSDSPPVTTADDLLPSGSLRWAGHPDADTYDQLEHAASRLLPSWADDEIDLEALSPSRPTTFKRIKGPVAGEDDDEIAPRPWKGKGGKKGKVRVRKFDRYDDGFDDNLQDEVEGRSSAFSRRSVALRRLDREASTRIGLNLVRFAQDSGSASERDSDADSTISSDYDRLDHSLRRRSDYYPLAVRARYHPRMLASMMSDSALRHVVSLITWIRFLVVLSIAVLYSVWQGPKKTLGLVDGRRRLR</sequence>
<dbReference type="Proteomes" id="UP001342314">
    <property type="component" value="Unassembled WGS sequence"/>
</dbReference>
<feature type="compositionally biased region" description="Polar residues" evidence="2">
    <location>
        <begin position="78"/>
        <end position="87"/>
    </location>
</feature>
<protein>
    <recommendedName>
        <fullName evidence="6">Proteophosphoglycan ppg4</fullName>
    </recommendedName>
</protein>
<evidence type="ECO:0008006" key="6">
    <source>
        <dbReference type="Google" id="ProtNLM"/>
    </source>
</evidence>
<dbReference type="AlphaFoldDB" id="A0AAV5GEV0"/>
<feature type="region of interest" description="Disordered" evidence="2">
    <location>
        <begin position="369"/>
        <end position="391"/>
    </location>
</feature>
<feature type="coiled-coil region" evidence="1">
    <location>
        <begin position="312"/>
        <end position="353"/>
    </location>
</feature>
<keyword evidence="3" id="KW-0812">Transmembrane</keyword>
<proteinExistence type="predicted"/>
<keyword evidence="1" id="KW-0175">Coiled coil</keyword>
<feature type="region of interest" description="Disordered" evidence="2">
    <location>
        <begin position="195"/>
        <end position="257"/>
    </location>
</feature>
<feature type="compositionally biased region" description="Polar residues" evidence="2">
    <location>
        <begin position="236"/>
        <end position="257"/>
    </location>
</feature>
<gene>
    <name evidence="4" type="ORF">Rhopal_000829-T1</name>
</gene>
<feature type="region of interest" description="Disordered" evidence="2">
    <location>
        <begin position="1"/>
        <end position="178"/>
    </location>
</feature>
<keyword evidence="5" id="KW-1185">Reference proteome</keyword>
<feature type="transmembrane region" description="Helical" evidence="3">
    <location>
        <begin position="876"/>
        <end position="898"/>
    </location>
</feature>
<feature type="compositionally biased region" description="Low complexity" evidence="2">
    <location>
        <begin position="143"/>
        <end position="172"/>
    </location>
</feature>
<feature type="region of interest" description="Disordered" evidence="2">
    <location>
        <begin position="558"/>
        <end position="620"/>
    </location>
</feature>
<accession>A0AAV5GEV0</accession>
<comment type="caution">
    <text evidence="4">The sequence shown here is derived from an EMBL/GenBank/DDBJ whole genome shotgun (WGS) entry which is preliminary data.</text>
</comment>
<keyword evidence="3" id="KW-0472">Membrane</keyword>
<feature type="compositionally biased region" description="Basic and acidic residues" evidence="2">
    <location>
        <begin position="638"/>
        <end position="647"/>
    </location>
</feature>
<evidence type="ECO:0000256" key="3">
    <source>
        <dbReference type="SAM" id="Phobius"/>
    </source>
</evidence>
<evidence type="ECO:0000313" key="5">
    <source>
        <dbReference type="Proteomes" id="UP001342314"/>
    </source>
</evidence>
<reference evidence="4 5" key="1">
    <citation type="submission" date="2021-12" db="EMBL/GenBank/DDBJ databases">
        <title>High titer production of polyol ester of fatty acids by Rhodotorula paludigena BS15 towards product separation-free biomass refinery.</title>
        <authorList>
            <person name="Mano J."/>
            <person name="Ono H."/>
            <person name="Tanaka T."/>
            <person name="Naito K."/>
            <person name="Sushida H."/>
            <person name="Ike M."/>
            <person name="Tokuyasu K."/>
            <person name="Kitaoka M."/>
        </authorList>
    </citation>
    <scope>NUCLEOTIDE SEQUENCE [LARGE SCALE GENOMIC DNA]</scope>
    <source>
        <strain evidence="4 5">BS15</strain>
    </source>
</reference>
<feature type="coiled-coil region" evidence="1">
    <location>
        <begin position="483"/>
        <end position="538"/>
    </location>
</feature>
<evidence type="ECO:0000256" key="2">
    <source>
        <dbReference type="SAM" id="MobiDB-lite"/>
    </source>
</evidence>
<feature type="compositionally biased region" description="Polar residues" evidence="2">
    <location>
        <begin position="587"/>
        <end position="599"/>
    </location>
</feature>
<name>A0AAV5GEV0_9BASI</name>
<evidence type="ECO:0000313" key="4">
    <source>
        <dbReference type="EMBL" id="GJN87874.1"/>
    </source>
</evidence>
<keyword evidence="3" id="KW-1133">Transmembrane helix</keyword>
<feature type="region of interest" description="Disordered" evidence="2">
    <location>
        <begin position="634"/>
        <end position="696"/>
    </location>
</feature>
<feature type="compositionally biased region" description="Polar residues" evidence="2">
    <location>
        <begin position="608"/>
        <end position="617"/>
    </location>
</feature>
<evidence type="ECO:0000256" key="1">
    <source>
        <dbReference type="SAM" id="Coils"/>
    </source>
</evidence>
<feature type="region of interest" description="Disordered" evidence="2">
    <location>
        <begin position="731"/>
        <end position="760"/>
    </location>
</feature>
<feature type="compositionally biased region" description="Basic and acidic residues" evidence="2">
    <location>
        <begin position="89"/>
        <end position="105"/>
    </location>
</feature>
<dbReference type="EMBL" id="BQKY01000002">
    <property type="protein sequence ID" value="GJN87874.1"/>
    <property type="molecule type" value="Genomic_DNA"/>
</dbReference>